<reference evidence="2" key="1">
    <citation type="journal article" date="2015" name="Nature">
        <title>Complex archaea that bridge the gap between prokaryotes and eukaryotes.</title>
        <authorList>
            <person name="Spang A."/>
            <person name="Saw J.H."/>
            <person name="Jorgensen S.L."/>
            <person name="Zaremba-Niedzwiedzka K."/>
            <person name="Martijn J."/>
            <person name="Lind A.E."/>
            <person name="van Eijk R."/>
            <person name="Schleper C."/>
            <person name="Guy L."/>
            <person name="Ettema T.J."/>
        </authorList>
    </citation>
    <scope>NUCLEOTIDE SEQUENCE</scope>
</reference>
<evidence type="ECO:0000259" key="1">
    <source>
        <dbReference type="PROSITE" id="PS50104"/>
    </source>
</evidence>
<proteinExistence type="predicted"/>
<dbReference type="InterPro" id="IPR035897">
    <property type="entry name" value="Toll_tir_struct_dom_sf"/>
</dbReference>
<comment type="caution">
    <text evidence="2">The sequence shown here is derived from an EMBL/GenBank/DDBJ whole genome shotgun (WGS) entry which is preliminary data.</text>
</comment>
<name>A0A0F9H5N6_9ZZZZ</name>
<evidence type="ECO:0000313" key="2">
    <source>
        <dbReference type="EMBL" id="KKL70592.1"/>
    </source>
</evidence>
<dbReference type="SUPFAM" id="SSF52200">
    <property type="entry name" value="Toll/Interleukin receptor TIR domain"/>
    <property type="match status" value="1"/>
</dbReference>
<sequence>MKIFFSYASVDTAEYRIEDIVDFLEFQDDIERVFYWDRDTKGGESFDDYMRNNIKNSDLIIVLFTSNTATSIPVFIEIGMSKAFQKQVMPVFDQVDHIVADMQLSRGVQFNSNFRIFCEDLCFKITGKTAKFKESNPMVDYRNELIESFKFNKSSYVEPEVRDVTDIYKEEEKNQKKLPLISYRIFEFILFDPLNRGSLNVITAPSGSGKSVLLNSIKHDILHQEHFSSYIPFSINAENLKLTNDELLEEFYIYLFPDTEGRFYTNFENSVKSGKGIILLDGLSKNPDAHELLTDLHKFILTNNARLIITCRPIIHDFIRSSPKIKEKTHLYELNSFKSSSLFEWVVLNKNNYEQTRTIQARDVYLVLREKVKENEEKGERISLPSLMQEFSM</sequence>
<feature type="domain" description="TIR" evidence="1">
    <location>
        <begin position="1"/>
        <end position="125"/>
    </location>
</feature>
<protein>
    <recommendedName>
        <fullName evidence="1">TIR domain-containing protein</fullName>
    </recommendedName>
</protein>
<dbReference type="Gene3D" id="3.40.50.10140">
    <property type="entry name" value="Toll/interleukin-1 receptor homology (TIR) domain"/>
    <property type="match status" value="1"/>
</dbReference>
<dbReference type="GO" id="GO:0007165">
    <property type="term" value="P:signal transduction"/>
    <property type="evidence" value="ECO:0007669"/>
    <property type="project" value="InterPro"/>
</dbReference>
<accession>A0A0F9H5N6</accession>
<dbReference type="AlphaFoldDB" id="A0A0F9H5N6"/>
<dbReference type="PROSITE" id="PS50104">
    <property type="entry name" value="TIR"/>
    <property type="match status" value="1"/>
</dbReference>
<dbReference type="Pfam" id="PF13676">
    <property type="entry name" value="TIR_2"/>
    <property type="match status" value="1"/>
</dbReference>
<dbReference type="SUPFAM" id="SSF52540">
    <property type="entry name" value="P-loop containing nucleoside triphosphate hydrolases"/>
    <property type="match status" value="1"/>
</dbReference>
<dbReference type="InterPro" id="IPR000157">
    <property type="entry name" value="TIR_dom"/>
</dbReference>
<dbReference type="Gene3D" id="3.40.50.300">
    <property type="entry name" value="P-loop containing nucleotide triphosphate hydrolases"/>
    <property type="match status" value="1"/>
</dbReference>
<dbReference type="EMBL" id="LAZR01025854">
    <property type="protein sequence ID" value="KKL70592.1"/>
    <property type="molecule type" value="Genomic_DNA"/>
</dbReference>
<gene>
    <name evidence="2" type="ORF">LCGC14_2103360</name>
</gene>
<dbReference type="InterPro" id="IPR027417">
    <property type="entry name" value="P-loop_NTPase"/>
</dbReference>
<organism evidence="2">
    <name type="scientific">marine sediment metagenome</name>
    <dbReference type="NCBI Taxonomy" id="412755"/>
    <lineage>
        <taxon>unclassified sequences</taxon>
        <taxon>metagenomes</taxon>
        <taxon>ecological metagenomes</taxon>
    </lineage>
</organism>